<gene>
    <name evidence="2" type="ORF">O181_010086</name>
</gene>
<feature type="region of interest" description="Disordered" evidence="1">
    <location>
        <begin position="1"/>
        <end position="45"/>
    </location>
</feature>
<organism evidence="2 3">
    <name type="scientific">Austropuccinia psidii MF-1</name>
    <dbReference type="NCBI Taxonomy" id="1389203"/>
    <lineage>
        <taxon>Eukaryota</taxon>
        <taxon>Fungi</taxon>
        <taxon>Dikarya</taxon>
        <taxon>Basidiomycota</taxon>
        <taxon>Pucciniomycotina</taxon>
        <taxon>Pucciniomycetes</taxon>
        <taxon>Pucciniales</taxon>
        <taxon>Sphaerophragmiaceae</taxon>
        <taxon>Austropuccinia</taxon>
    </lineage>
</organism>
<evidence type="ECO:0000313" key="2">
    <source>
        <dbReference type="EMBL" id="MBW0470371.1"/>
    </source>
</evidence>
<keyword evidence="3" id="KW-1185">Reference proteome</keyword>
<proteinExistence type="predicted"/>
<dbReference type="Proteomes" id="UP000765509">
    <property type="component" value="Unassembled WGS sequence"/>
</dbReference>
<dbReference type="AlphaFoldDB" id="A0A9Q3BQD6"/>
<protein>
    <submittedName>
        <fullName evidence="2">Uncharacterized protein</fullName>
    </submittedName>
</protein>
<sequence>MAPTRSERNYSTQPNGSGPGPSSHISKRQEFQARGEELTEDAKASTSFKRLVSTIDNIIENHEAEITAIPSVRSEQIPGSRSINMPISVQ</sequence>
<name>A0A9Q3BQD6_9BASI</name>
<reference evidence="2" key="1">
    <citation type="submission" date="2021-03" db="EMBL/GenBank/DDBJ databases">
        <title>Draft genome sequence of rust myrtle Austropuccinia psidii MF-1, a brazilian biotype.</title>
        <authorList>
            <person name="Quecine M.C."/>
            <person name="Pachon D.M.R."/>
            <person name="Bonatelli M.L."/>
            <person name="Correr F.H."/>
            <person name="Franceschini L.M."/>
            <person name="Leite T.F."/>
            <person name="Margarido G.R.A."/>
            <person name="Almeida C.A."/>
            <person name="Ferrarezi J.A."/>
            <person name="Labate C.A."/>
        </authorList>
    </citation>
    <scope>NUCLEOTIDE SEQUENCE</scope>
    <source>
        <strain evidence="2">MF-1</strain>
    </source>
</reference>
<comment type="caution">
    <text evidence="2">The sequence shown here is derived from an EMBL/GenBank/DDBJ whole genome shotgun (WGS) entry which is preliminary data.</text>
</comment>
<evidence type="ECO:0000313" key="3">
    <source>
        <dbReference type="Proteomes" id="UP000765509"/>
    </source>
</evidence>
<accession>A0A9Q3BQD6</accession>
<feature type="compositionally biased region" description="Basic and acidic residues" evidence="1">
    <location>
        <begin position="27"/>
        <end position="43"/>
    </location>
</feature>
<evidence type="ECO:0000256" key="1">
    <source>
        <dbReference type="SAM" id="MobiDB-lite"/>
    </source>
</evidence>
<dbReference type="EMBL" id="AVOT02002441">
    <property type="protein sequence ID" value="MBW0470371.1"/>
    <property type="molecule type" value="Genomic_DNA"/>
</dbReference>